<evidence type="ECO:0000256" key="7">
    <source>
        <dbReference type="RuleBase" id="RU363032"/>
    </source>
</evidence>
<dbReference type="InterPro" id="IPR035906">
    <property type="entry name" value="MetI-like_sf"/>
</dbReference>
<dbReference type="OrthoDB" id="9766870at2"/>
<evidence type="ECO:0000256" key="5">
    <source>
        <dbReference type="ARBA" id="ARBA00022989"/>
    </source>
</evidence>
<dbReference type="InterPro" id="IPR025966">
    <property type="entry name" value="OppC_N"/>
</dbReference>
<dbReference type="CDD" id="cd06261">
    <property type="entry name" value="TM_PBP2"/>
    <property type="match status" value="1"/>
</dbReference>
<dbReference type="InterPro" id="IPR000515">
    <property type="entry name" value="MetI-like"/>
</dbReference>
<dbReference type="Gene3D" id="1.10.3720.10">
    <property type="entry name" value="MetI-like"/>
    <property type="match status" value="1"/>
</dbReference>
<name>A0A1G7DZY9_9RHOB</name>
<evidence type="ECO:0000256" key="4">
    <source>
        <dbReference type="ARBA" id="ARBA00022692"/>
    </source>
</evidence>
<feature type="transmembrane region" description="Helical" evidence="7">
    <location>
        <begin position="144"/>
        <end position="167"/>
    </location>
</feature>
<comment type="subcellular location">
    <subcellularLocation>
        <location evidence="1 7">Cell membrane</location>
        <topology evidence="1 7">Multi-pass membrane protein</topology>
    </subcellularLocation>
</comment>
<dbReference type="GO" id="GO:0055085">
    <property type="term" value="P:transmembrane transport"/>
    <property type="evidence" value="ECO:0007669"/>
    <property type="project" value="InterPro"/>
</dbReference>
<evidence type="ECO:0000256" key="8">
    <source>
        <dbReference type="SAM" id="MobiDB-lite"/>
    </source>
</evidence>
<keyword evidence="5 7" id="KW-1133">Transmembrane helix</keyword>
<comment type="similarity">
    <text evidence="7">Belongs to the binding-protein-dependent transport system permease family.</text>
</comment>
<dbReference type="GO" id="GO:0005886">
    <property type="term" value="C:plasma membrane"/>
    <property type="evidence" value="ECO:0007669"/>
    <property type="project" value="UniProtKB-SubCell"/>
</dbReference>
<dbReference type="AlphaFoldDB" id="A0A1G7DZY9"/>
<feature type="transmembrane region" description="Helical" evidence="7">
    <location>
        <begin position="216"/>
        <end position="241"/>
    </location>
</feature>
<evidence type="ECO:0000256" key="3">
    <source>
        <dbReference type="ARBA" id="ARBA00022475"/>
    </source>
</evidence>
<dbReference type="Pfam" id="PF00528">
    <property type="entry name" value="BPD_transp_1"/>
    <property type="match status" value="1"/>
</dbReference>
<accession>A0A1G7DZY9</accession>
<organism evidence="10 11">
    <name type="scientific">Ruegeria marina</name>
    <dbReference type="NCBI Taxonomy" id="639004"/>
    <lineage>
        <taxon>Bacteria</taxon>
        <taxon>Pseudomonadati</taxon>
        <taxon>Pseudomonadota</taxon>
        <taxon>Alphaproteobacteria</taxon>
        <taxon>Rhodobacterales</taxon>
        <taxon>Roseobacteraceae</taxon>
        <taxon>Ruegeria</taxon>
    </lineage>
</organism>
<feature type="transmembrane region" description="Helical" evidence="7">
    <location>
        <begin position="266"/>
        <end position="284"/>
    </location>
</feature>
<evidence type="ECO:0000256" key="1">
    <source>
        <dbReference type="ARBA" id="ARBA00004651"/>
    </source>
</evidence>
<proteinExistence type="inferred from homology"/>
<feature type="transmembrane region" description="Helical" evidence="7">
    <location>
        <begin position="100"/>
        <end position="124"/>
    </location>
</feature>
<evidence type="ECO:0000259" key="9">
    <source>
        <dbReference type="PROSITE" id="PS50928"/>
    </source>
</evidence>
<feature type="transmembrane region" description="Helical" evidence="7">
    <location>
        <begin position="22"/>
        <end position="43"/>
    </location>
</feature>
<protein>
    <submittedName>
        <fullName evidence="10">Peptide/nickel transport system permease protein</fullName>
    </submittedName>
</protein>
<gene>
    <name evidence="10" type="ORF">SAMN04488239_12320</name>
</gene>
<dbReference type="PROSITE" id="PS50928">
    <property type="entry name" value="ABC_TM1"/>
    <property type="match status" value="1"/>
</dbReference>
<dbReference type="RefSeq" id="WP_093037185.1">
    <property type="nucleotide sequence ID" value="NZ_FMZV01000023.1"/>
</dbReference>
<evidence type="ECO:0000313" key="11">
    <source>
        <dbReference type="Proteomes" id="UP000199628"/>
    </source>
</evidence>
<feature type="region of interest" description="Disordered" evidence="8">
    <location>
        <begin position="48"/>
        <end position="67"/>
    </location>
</feature>
<dbReference type="EMBL" id="FMZV01000023">
    <property type="protein sequence ID" value="SDE57038.1"/>
    <property type="molecule type" value="Genomic_DNA"/>
</dbReference>
<keyword evidence="11" id="KW-1185">Reference proteome</keyword>
<keyword evidence="3" id="KW-1003">Cell membrane</keyword>
<reference evidence="11" key="1">
    <citation type="submission" date="2016-10" db="EMBL/GenBank/DDBJ databases">
        <authorList>
            <person name="Varghese N."/>
            <person name="Submissions S."/>
        </authorList>
    </citation>
    <scope>NUCLEOTIDE SEQUENCE [LARGE SCALE GENOMIC DNA]</scope>
    <source>
        <strain evidence="11">CGMCC 1.9108</strain>
    </source>
</reference>
<dbReference type="Proteomes" id="UP000199628">
    <property type="component" value="Unassembled WGS sequence"/>
</dbReference>
<dbReference type="STRING" id="639004.SAMN04488239_12320"/>
<keyword evidence="4 7" id="KW-0812">Transmembrane</keyword>
<feature type="domain" description="ABC transmembrane type-1" evidence="9">
    <location>
        <begin position="100"/>
        <end position="284"/>
    </location>
</feature>
<keyword evidence="6 7" id="KW-0472">Membrane</keyword>
<evidence type="ECO:0000313" key="10">
    <source>
        <dbReference type="EMBL" id="SDE57038.1"/>
    </source>
</evidence>
<dbReference type="PANTHER" id="PTHR43386:SF6">
    <property type="entry name" value="ABC TRANSPORTER PERMEASE PROTEIN"/>
    <property type="match status" value="1"/>
</dbReference>
<dbReference type="SUPFAM" id="SSF161098">
    <property type="entry name" value="MetI-like"/>
    <property type="match status" value="1"/>
</dbReference>
<dbReference type="PANTHER" id="PTHR43386">
    <property type="entry name" value="OLIGOPEPTIDE TRANSPORT SYSTEM PERMEASE PROTEIN APPC"/>
    <property type="match status" value="1"/>
</dbReference>
<evidence type="ECO:0000256" key="6">
    <source>
        <dbReference type="ARBA" id="ARBA00023136"/>
    </source>
</evidence>
<evidence type="ECO:0000256" key="2">
    <source>
        <dbReference type="ARBA" id="ARBA00022448"/>
    </source>
</evidence>
<dbReference type="Pfam" id="PF12911">
    <property type="entry name" value="OppC_N"/>
    <property type="match status" value="1"/>
</dbReference>
<keyword evidence="2 7" id="KW-0813">Transport</keyword>
<dbReference type="InterPro" id="IPR050366">
    <property type="entry name" value="BP-dependent_transpt_permease"/>
</dbReference>
<sequence>MTTAAISPGSQTLRRMLANPSVIIGGLLVLAILLMGLLAPVLGTRDPADISPKDRNQPPGYETTVRDNSGAKVPVVYRLGSDTLGRDVYSRIVYGARISLVVGISVAAISIVIGMAIGVLAGYVRWLDGIIMRIMDGLMAIPAILLAIAVVSLFSAGLTSVIIAIVVPEVPRVVRLVRSIVLSIREEPYVEAAITAGTRTPVLLVRHILPNTIAPLIVQGTFIVASAIIVEAILSFLGIGIPPEIPTWGNIMAEGRAVFQLYPHNIFYPGLVLALTVLAVNMLGDGLRDTLDPRFAKRV</sequence>